<evidence type="ECO:0000256" key="4">
    <source>
        <dbReference type="ARBA" id="ARBA00022622"/>
    </source>
</evidence>
<comment type="subcellular location">
    <subcellularLocation>
        <location evidence="2">Cell membrane</location>
        <topology evidence="2">Lipid-anchor</topology>
        <topology evidence="2">GPI-anchor</topology>
    </subcellularLocation>
</comment>
<evidence type="ECO:0000256" key="2">
    <source>
        <dbReference type="ARBA" id="ARBA00004609"/>
    </source>
</evidence>
<accession>M4SR46</accession>
<evidence type="ECO:0000256" key="6">
    <source>
        <dbReference type="ARBA" id="ARBA00023180"/>
    </source>
</evidence>
<evidence type="ECO:0000256" key="5">
    <source>
        <dbReference type="ARBA" id="ARBA00023136"/>
    </source>
</evidence>
<reference evidence="9" key="1">
    <citation type="submission" date="2013-02" db="EMBL/GenBank/DDBJ databases">
        <authorList>
            <person name="Cross G.A.M."/>
            <person name="Kim H.-S."/>
            <person name="Wickstead B."/>
        </authorList>
    </citation>
    <scope>NUCLEOTIDE SEQUENCE</scope>
    <source>
        <strain evidence="9">Lister 427</strain>
    </source>
</reference>
<dbReference type="VEuPathDB" id="TriTrypDB:Tb927.11.18480"/>
<reference evidence="9" key="2">
    <citation type="journal article" date="2014" name="Mol. Biochem. Parasitol.">
        <title>Capturing the variant surface glycoprotein repertoire (the VSGnome) of Trypanosoma brucei Lister 427.</title>
        <authorList>
            <person name="Cross G.A."/>
            <person name="Kim H.S."/>
            <person name="Wickstead B."/>
        </authorList>
    </citation>
    <scope>NUCLEOTIDE SEQUENCE</scope>
    <source>
        <strain evidence="9">Lister 427</strain>
    </source>
</reference>
<dbReference type="InterPro" id="IPR019609">
    <property type="entry name" value="Variant_surf_glycoprt_trypan_C"/>
</dbReference>
<dbReference type="GO" id="GO:0098552">
    <property type="term" value="C:side of membrane"/>
    <property type="evidence" value="ECO:0007669"/>
    <property type="project" value="UniProtKB-KW"/>
</dbReference>
<evidence type="ECO:0000256" key="1">
    <source>
        <dbReference type="ARBA" id="ARBA00002523"/>
    </source>
</evidence>
<dbReference type="VEuPathDB" id="TriTrypDB:Tb427_000439200"/>
<keyword evidence="3" id="KW-1003">Cell membrane</keyword>
<proteinExistence type="predicted"/>
<feature type="non-terminal residue" evidence="9">
    <location>
        <position position="1"/>
    </location>
</feature>
<dbReference type="Gene3D" id="3.30.1680.30">
    <property type="match status" value="1"/>
</dbReference>
<dbReference type="EMBL" id="KC611367">
    <property type="protein sequence ID" value="AGH58798.1"/>
    <property type="molecule type" value="Genomic_DNA"/>
</dbReference>
<sequence>VAIFTSTGDSTGTNNVCIIKGGSDDTNVEDSDLGDCFAQAVRAKTTTDELSTLEKDNFNFAAKNAVTPSTTYTLTSSDGGGYSTGTAAQLKEAKWCGGVLTVTHTGTEPALTTAKAGLQLQEAAREAAGTIKSKIKTDEYKPVANTEDLRAILIAYPANMTMLTAIKTATNRIKDIGYIPARKDVERIFGFTGAPDDIPFIKILDQYKVPIQDDSQTEQTEVMKLTATQISEGERAALGQYQQLVAKAQAEKVCESTDKKTAADTCNKIKNKNEYNNKTYCSYNESAADGDKKCKFNETKTSKRGGSLTRTQTGAAETTTDKCKGKTKEDYKSPDCKCKGETCKDSSFLFNKNFALIFYSIRSLVTF</sequence>
<dbReference type="GO" id="GO:0005886">
    <property type="term" value="C:plasma membrane"/>
    <property type="evidence" value="ECO:0007669"/>
    <property type="project" value="UniProtKB-SubCell"/>
</dbReference>
<protein>
    <submittedName>
        <fullName evidence="9">Variant surface glycoprotein 2060</fullName>
    </submittedName>
</protein>
<name>M4SR46_9TRYP</name>
<evidence type="ECO:0000256" key="3">
    <source>
        <dbReference type="ARBA" id="ARBA00022475"/>
    </source>
</evidence>
<evidence type="ECO:0000256" key="7">
    <source>
        <dbReference type="ARBA" id="ARBA00023288"/>
    </source>
</evidence>
<feature type="domain" description="Trypanosome variant surface glycoprotein C-terminal" evidence="8">
    <location>
        <begin position="266"/>
        <end position="363"/>
    </location>
</feature>
<dbReference type="Gene3D" id="3.30.1680.40">
    <property type="match status" value="1"/>
</dbReference>
<dbReference type="Pfam" id="PF10659">
    <property type="entry name" value="Trypan_glycop_C"/>
    <property type="match status" value="1"/>
</dbReference>
<keyword evidence="5" id="KW-0472">Membrane</keyword>
<dbReference type="AlphaFoldDB" id="M4SR46"/>
<evidence type="ECO:0000313" key="9">
    <source>
        <dbReference type="EMBL" id="AGH58798.1"/>
    </source>
</evidence>
<comment type="function">
    <text evidence="1">VSG forms a coat on the surface of the parasite. The trypanosome evades the immune response of the host by expressing a series of antigenically distinct VSGs from an estimated 1000 VSG genes.</text>
</comment>
<keyword evidence="4" id="KW-0336">GPI-anchor</keyword>
<keyword evidence="6" id="KW-0325">Glycoprotein</keyword>
<dbReference type="SUPFAM" id="SSF58087">
    <property type="entry name" value="Variant surface glycoprotein (N-terminal domain)"/>
    <property type="match status" value="1"/>
</dbReference>
<keyword evidence="7" id="KW-0449">Lipoprotein</keyword>
<organism evidence="9">
    <name type="scientific">Trypanosoma brucei</name>
    <dbReference type="NCBI Taxonomy" id="5691"/>
    <lineage>
        <taxon>Eukaryota</taxon>
        <taxon>Discoba</taxon>
        <taxon>Euglenozoa</taxon>
        <taxon>Kinetoplastea</taxon>
        <taxon>Metakinetoplastina</taxon>
        <taxon>Trypanosomatida</taxon>
        <taxon>Trypanosomatidae</taxon>
        <taxon>Trypanosoma</taxon>
    </lineage>
</organism>
<evidence type="ECO:0000259" key="8">
    <source>
        <dbReference type="Pfam" id="PF10659"/>
    </source>
</evidence>